<dbReference type="SMART" id="SM00066">
    <property type="entry name" value="GAL4"/>
    <property type="match status" value="1"/>
</dbReference>
<dbReference type="EMBL" id="KN817534">
    <property type="protein sequence ID" value="KJA24934.1"/>
    <property type="molecule type" value="Genomic_DNA"/>
</dbReference>
<sequence length="65" mass="7263">MSSSTSTDQRQYQFDGPKTPKRTPMACVFCRGRKLKCDGNKPLCSNCDRRGLACSYSPVSPDEKK</sequence>
<protein>
    <recommendedName>
        <fullName evidence="7">Zn(2)-C6 fungal-type domain-containing protein</fullName>
    </recommendedName>
</protein>
<dbReference type="Proteomes" id="UP000054270">
    <property type="component" value="Unassembled WGS sequence"/>
</dbReference>
<evidence type="ECO:0000256" key="5">
    <source>
        <dbReference type="ARBA" id="ARBA00023242"/>
    </source>
</evidence>
<evidence type="ECO:0000256" key="6">
    <source>
        <dbReference type="SAM" id="MobiDB-lite"/>
    </source>
</evidence>
<comment type="subcellular location">
    <subcellularLocation>
        <location evidence="1">Nucleus</location>
    </subcellularLocation>
</comment>
<proteinExistence type="predicted"/>
<dbReference type="Pfam" id="PF00172">
    <property type="entry name" value="Zn_clus"/>
    <property type="match status" value="1"/>
</dbReference>
<evidence type="ECO:0000313" key="9">
    <source>
        <dbReference type="Proteomes" id="UP000054270"/>
    </source>
</evidence>
<keyword evidence="5" id="KW-0539">Nucleus</keyword>
<dbReference type="SUPFAM" id="SSF57701">
    <property type="entry name" value="Zn2/Cys6 DNA-binding domain"/>
    <property type="match status" value="1"/>
</dbReference>
<dbReference type="InterPro" id="IPR001138">
    <property type="entry name" value="Zn2Cys6_DnaBD"/>
</dbReference>
<dbReference type="OrthoDB" id="39175at2759"/>
<dbReference type="AlphaFoldDB" id="A0A0D2P1V8"/>
<keyword evidence="4" id="KW-0804">Transcription</keyword>
<gene>
    <name evidence="8" type="ORF">HYPSUDRAFT_65236</name>
</gene>
<dbReference type="GO" id="GO:0000981">
    <property type="term" value="F:DNA-binding transcription factor activity, RNA polymerase II-specific"/>
    <property type="evidence" value="ECO:0007669"/>
    <property type="project" value="InterPro"/>
</dbReference>
<evidence type="ECO:0000256" key="2">
    <source>
        <dbReference type="ARBA" id="ARBA00022723"/>
    </source>
</evidence>
<evidence type="ECO:0000256" key="1">
    <source>
        <dbReference type="ARBA" id="ARBA00004123"/>
    </source>
</evidence>
<feature type="compositionally biased region" description="Polar residues" evidence="6">
    <location>
        <begin position="1"/>
        <end position="12"/>
    </location>
</feature>
<evidence type="ECO:0000313" key="8">
    <source>
        <dbReference type="EMBL" id="KJA24934.1"/>
    </source>
</evidence>
<evidence type="ECO:0000256" key="4">
    <source>
        <dbReference type="ARBA" id="ARBA00023163"/>
    </source>
</evidence>
<name>A0A0D2P1V8_HYPSF</name>
<reference evidence="9" key="1">
    <citation type="submission" date="2014-04" db="EMBL/GenBank/DDBJ databases">
        <title>Evolutionary Origins and Diversification of the Mycorrhizal Mutualists.</title>
        <authorList>
            <consortium name="DOE Joint Genome Institute"/>
            <consortium name="Mycorrhizal Genomics Consortium"/>
            <person name="Kohler A."/>
            <person name="Kuo A."/>
            <person name="Nagy L.G."/>
            <person name="Floudas D."/>
            <person name="Copeland A."/>
            <person name="Barry K.W."/>
            <person name="Cichocki N."/>
            <person name="Veneault-Fourrey C."/>
            <person name="LaButti K."/>
            <person name="Lindquist E.A."/>
            <person name="Lipzen A."/>
            <person name="Lundell T."/>
            <person name="Morin E."/>
            <person name="Murat C."/>
            <person name="Riley R."/>
            <person name="Ohm R."/>
            <person name="Sun H."/>
            <person name="Tunlid A."/>
            <person name="Henrissat B."/>
            <person name="Grigoriev I.V."/>
            <person name="Hibbett D.S."/>
            <person name="Martin F."/>
        </authorList>
    </citation>
    <scope>NUCLEOTIDE SEQUENCE [LARGE SCALE GENOMIC DNA]</scope>
    <source>
        <strain evidence="9">FD-334 SS-4</strain>
    </source>
</reference>
<accession>A0A0D2P1V8</accession>
<dbReference type="CDD" id="cd00067">
    <property type="entry name" value="GAL4"/>
    <property type="match status" value="1"/>
</dbReference>
<evidence type="ECO:0000259" key="7">
    <source>
        <dbReference type="PROSITE" id="PS50048"/>
    </source>
</evidence>
<dbReference type="GO" id="GO:0005634">
    <property type="term" value="C:nucleus"/>
    <property type="evidence" value="ECO:0007669"/>
    <property type="project" value="UniProtKB-SubCell"/>
</dbReference>
<keyword evidence="2" id="KW-0479">Metal-binding</keyword>
<dbReference type="InterPro" id="IPR036864">
    <property type="entry name" value="Zn2-C6_fun-type_DNA-bd_sf"/>
</dbReference>
<dbReference type="PROSITE" id="PS50048">
    <property type="entry name" value="ZN2_CY6_FUNGAL_2"/>
    <property type="match status" value="1"/>
</dbReference>
<dbReference type="InterPro" id="IPR050815">
    <property type="entry name" value="TF_fung"/>
</dbReference>
<organism evidence="8 9">
    <name type="scientific">Hypholoma sublateritium (strain FD-334 SS-4)</name>
    <dbReference type="NCBI Taxonomy" id="945553"/>
    <lineage>
        <taxon>Eukaryota</taxon>
        <taxon>Fungi</taxon>
        <taxon>Dikarya</taxon>
        <taxon>Basidiomycota</taxon>
        <taxon>Agaricomycotina</taxon>
        <taxon>Agaricomycetes</taxon>
        <taxon>Agaricomycetidae</taxon>
        <taxon>Agaricales</taxon>
        <taxon>Agaricineae</taxon>
        <taxon>Strophariaceae</taxon>
        <taxon>Hypholoma</taxon>
    </lineage>
</organism>
<dbReference type="STRING" id="945553.A0A0D2P1V8"/>
<evidence type="ECO:0000256" key="3">
    <source>
        <dbReference type="ARBA" id="ARBA00023015"/>
    </source>
</evidence>
<keyword evidence="9" id="KW-1185">Reference proteome</keyword>
<feature type="domain" description="Zn(2)-C6 fungal-type" evidence="7">
    <location>
        <begin position="26"/>
        <end position="56"/>
    </location>
</feature>
<dbReference type="PANTHER" id="PTHR47338:SF10">
    <property type="entry name" value="TRANSCRIPTION FACTOR DOMAIN-CONTAINING PROTEIN-RELATED"/>
    <property type="match status" value="1"/>
</dbReference>
<keyword evidence="3" id="KW-0805">Transcription regulation</keyword>
<dbReference type="OMA" id="DGRPICA"/>
<dbReference type="GO" id="GO:0008270">
    <property type="term" value="F:zinc ion binding"/>
    <property type="evidence" value="ECO:0007669"/>
    <property type="project" value="InterPro"/>
</dbReference>
<dbReference type="Gene3D" id="4.10.240.10">
    <property type="entry name" value="Zn(2)-C6 fungal-type DNA-binding domain"/>
    <property type="match status" value="1"/>
</dbReference>
<dbReference type="PROSITE" id="PS00463">
    <property type="entry name" value="ZN2_CY6_FUNGAL_1"/>
    <property type="match status" value="1"/>
</dbReference>
<feature type="region of interest" description="Disordered" evidence="6">
    <location>
        <begin position="1"/>
        <end position="23"/>
    </location>
</feature>
<dbReference type="PANTHER" id="PTHR47338">
    <property type="entry name" value="ZN(II)2CYS6 TRANSCRIPTION FACTOR (EUROFUNG)-RELATED"/>
    <property type="match status" value="1"/>
</dbReference>